<accession>A0A085LM99</accession>
<proteinExistence type="predicted"/>
<sequence length="96" mass="11128">MKDGLAPPYRFSNAPVHQCCLGVKDCAERHRFRRRRQLPSESTDRLFAELRELITFCELGALEEQMIRDQVTEGTNSAALRERLLTEDALTLEKDY</sequence>
<protein>
    <submittedName>
        <fullName evidence="1">Uncharacterized protein</fullName>
    </submittedName>
</protein>
<evidence type="ECO:0000313" key="2">
    <source>
        <dbReference type="Proteomes" id="UP000030764"/>
    </source>
</evidence>
<dbReference type="PANTHER" id="PTHR33198">
    <property type="entry name" value="ANK_REP_REGION DOMAIN-CONTAINING PROTEIN-RELATED"/>
    <property type="match status" value="1"/>
</dbReference>
<keyword evidence="2" id="KW-1185">Reference proteome</keyword>
<dbReference type="AlphaFoldDB" id="A0A085LM99"/>
<dbReference type="PANTHER" id="PTHR33198:SF20">
    <property type="entry name" value="RETROTRANSPOSON GAG DOMAIN-CONTAINING PROTEIN"/>
    <property type="match status" value="1"/>
</dbReference>
<name>A0A085LM99_9BILA</name>
<evidence type="ECO:0000313" key="1">
    <source>
        <dbReference type="EMBL" id="KFD46095.1"/>
    </source>
</evidence>
<organism evidence="1 2">
    <name type="scientific">Trichuris suis</name>
    <name type="common">pig whipworm</name>
    <dbReference type="NCBI Taxonomy" id="68888"/>
    <lineage>
        <taxon>Eukaryota</taxon>
        <taxon>Metazoa</taxon>
        <taxon>Ecdysozoa</taxon>
        <taxon>Nematoda</taxon>
        <taxon>Enoplea</taxon>
        <taxon>Dorylaimia</taxon>
        <taxon>Trichinellida</taxon>
        <taxon>Trichuridae</taxon>
        <taxon>Trichuris</taxon>
    </lineage>
</organism>
<dbReference type="EMBL" id="KL363394">
    <property type="protein sequence ID" value="KFD46095.1"/>
    <property type="molecule type" value="Genomic_DNA"/>
</dbReference>
<gene>
    <name evidence="1" type="ORF">M513_13029</name>
</gene>
<dbReference type="Proteomes" id="UP000030764">
    <property type="component" value="Unassembled WGS sequence"/>
</dbReference>
<reference evidence="1 2" key="1">
    <citation type="journal article" date="2014" name="Nat. Genet.">
        <title>Genome and transcriptome of the porcine whipworm Trichuris suis.</title>
        <authorList>
            <person name="Jex A.R."/>
            <person name="Nejsum P."/>
            <person name="Schwarz E.M."/>
            <person name="Hu L."/>
            <person name="Young N.D."/>
            <person name="Hall R.S."/>
            <person name="Korhonen P.K."/>
            <person name="Liao S."/>
            <person name="Thamsborg S."/>
            <person name="Xia J."/>
            <person name="Xu P."/>
            <person name="Wang S."/>
            <person name="Scheerlinck J.P."/>
            <person name="Hofmann A."/>
            <person name="Sternberg P.W."/>
            <person name="Wang J."/>
            <person name="Gasser R.B."/>
        </authorList>
    </citation>
    <scope>NUCLEOTIDE SEQUENCE [LARGE SCALE GENOMIC DNA]</scope>
    <source>
        <strain evidence="1">DCEP-RM93M</strain>
    </source>
</reference>